<proteinExistence type="predicted"/>
<gene>
    <name evidence="2" type="ORF">NQ317_011236</name>
</gene>
<evidence type="ECO:0000259" key="1">
    <source>
        <dbReference type="Pfam" id="PF23055"/>
    </source>
</evidence>
<protein>
    <recommendedName>
        <fullName evidence="1">DUF7041 domain-containing protein</fullName>
    </recommendedName>
</protein>
<dbReference type="InterPro" id="IPR055469">
    <property type="entry name" value="DUF7041"/>
</dbReference>
<feature type="domain" description="DUF7041" evidence="1">
    <location>
        <begin position="25"/>
        <end position="56"/>
    </location>
</feature>
<keyword evidence="3" id="KW-1185">Reference proteome</keyword>
<sequence length="152" mass="17172">MPNTPVAEGTPVTMDNEVHRVSLRVPPFWSEKVALWFLQLEAQFLVAGIKQDSTKFGPPRQSTNGGIIRLEGKYEAIKGELIKRLSDSSSQRLRKLLESEELGLAEKNVPDEFIKTLWMNRLSTSTQRVFAVSTELPLTHLAELADRVEPRD</sequence>
<accession>A0ABQ9J9Q2</accession>
<name>A0ABQ9J9Q2_9CUCU</name>
<dbReference type="Proteomes" id="UP001162164">
    <property type="component" value="Unassembled WGS sequence"/>
</dbReference>
<dbReference type="EMBL" id="JAPWTJ010001003">
    <property type="protein sequence ID" value="KAJ8974393.1"/>
    <property type="molecule type" value="Genomic_DNA"/>
</dbReference>
<dbReference type="Pfam" id="PF23055">
    <property type="entry name" value="DUF7041"/>
    <property type="match status" value="1"/>
</dbReference>
<reference evidence="2" key="1">
    <citation type="journal article" date="2023" name="Insect Mol. Biol.">
        <title>Genome sequencing provides insights into the evolution of gene families encoding plant cell wall-degrading enzymes in longhorned beetles.</title>
        <authorList>
            <person name="Shin N.R."/>
            <person name="Okamura Y."/>
            <person name="Kirsch R."/>
            <person name="Pauchet Y."/>
        </authorList>
    </citation>
    <scope>NUCLEOTIDE SEQUENCE</scope>
    <source>
        <strain evidence="2">MMC_N1</strain>
    </source>
</reference>
<organism evidence="2 3">
    <name type="scientific">Molorchus minor</name>
    <dbReference type="NCBI Taxonomy" id="1323400"/>
    <lineage>
        <taxon>Eukaryota</taxon>
        <taxon>Metazoa</taxon>
        <taxon>Ecdysozoa</taxon>
        <taxon>Arthropoda</taxon>
        <taxon>Hexapoda</taxon>
        <taxon>Insecta</taxon>
        <taxon>Pterygota</taxon>
        <taxon>Neoptera</taxon>
        <taxon>Endopterygota</taxon>
        <taxon>Coleoptera</taxon>
        <taxon>Polyphaga</taxon>
        <taxon>Cucujiformia</taxon>
        <taxon>Chrysomeloidea</taxon>
        <taxon>Cerambycidae</taxon>
        <taxon>Lamiinae</taxon>
        <taxon>Monochamini</taxon>
        <taxon>Molorchus</taxon>
    </lineage>
</organism>
<evidence type="ECO:0000313" key="2">
    <source>
        <dbReference type="EMBL" id="KAJ8974393.1"/>
    </source>
</evidence>
<dbReference type="PANTHER" id="PTHR33327">
    <property type="entry name" value="ENDONUCLEASE"/>
    <property type="match status" value="1"/>
</dbReference>
<dbReference type="PANTHER" id="PTHR33327:SF3">
    <property type="entry name" value="RNA-DIRECTED DNA POLYMERASE"/>
    <property type="match status" value="1"/>
</dbReference>
<evidence type="ECO:0000313" key="3">
    <source>
        <dbReference type="Proteomes" id="UP001162164"/>
    </source>
</evidence>
<comment type="caution">
    <text evidence="2">The sequence shown here is derived from an EMBL/GenBank/DDBJ whole genome shotgun (WGS) entry which is preliminary data.</text>
</comment>